<accession>A0AAD5GPR8</accession>
<dbReference type="AlphaFoldDB" id="A0AAD5GPR8"/>
<dbReference type="Proteomes" id="UP001206925">
    <property type="component" value="Unassembled WGS sequence"/>
</dbReference>
<proteinExistence type="predicted"/>
<protein>
    <submittedName>
        <fullName evidence="1">Uncharacterized protein</fullName>
    </submittedName>
</protein>
<comment type="caution">
    <text evidence="1">The sequence shown here is derived from an EMBL/GenBank/DDBJ whole genome shotgun (WGS) entry which is preliminary data.</text>
</comment>
<gene>
    <name evidence="1" type="ORF">M8C21_027640</name>
</gene>
<feature type="non-terminal residue" evidence="1">
    <location>
        <position position="62"/>
    </location>
</feature>
<sequence length="62" mass="7387">DEIDMSSLKLFADVAYQCLKRNREERPLMTQIMMVLEKALDIQRKIMTESFENKQLLDAKCY</sequence>
<organism evidence="1 2">
    <name type="scientific">Ambrosia artemisiifolia</name>
    <name type="common">Common ragweed</name>
    <dbReference type="NCBI Taxonomy" id="4212"/>
    <lineage>
        <taxon>Eukaryota</taxon>
        <taxon>Viridiplantae</taxon>
        <taxon>Streptophyta</taxon>
        <taxon>Embryophyta</taxon>
        <taxon>Tracheophyta</taxon>
        <taxon>Spermatophyta</taxon>
        <taxon>Magnoliopsida</taxon>
        <taxon>eudicotyledons</taxon>
        <taxon>Gunneridae</taxon>
        <taxon>Pentapetalae</taxon>
        <taxon>asterids</taxon>
        <taxon>campanulids</taxon>
        <taxon>Asterales</taxon>
        <taxon>Asteraceae</taxon>
        <taxon>Asteroideae</taxon>
        <taxon>Heliantheae alliance</taxon>
        <taxon>Heliantheae</taxon>
        <taxon>Ambrosia</taxon>
    </lineage>
</organism>
<name>A0AAD5GPR8_AMBAR</name>
<dbReference type="EMBL" id="JAMZMK010006081">
    <property type="protein sequence ID" value="KAI7750822.1"/>
    <property type="molecule type" value="Genomic_DNA"/>
</dbReference>
<evidence type="ECO:0000313" key="2">
    <source>
        <dbReference type="Proteomes" id="UP001206925"/>
    </source>
</evidence>
<evidence type="ECO:0000313" key="1">
    <source>
        <dbReference type="EMBL" id="KAI7750822.1"/>
    </source>
</evidence>
<keyword evidence="2" id="KW-1185">Reference proteome</keyword>
<reference evidence="1" key="1">
    <citation type="submission" date="2022-06" db="EMBL/GenBank/DDBJ databases">
        <title>Uncovering the hologenomic basis of an extraordinary plant invasion.</title>
        <authorList>
            <person name="Bieker V.C."/>
            <person name="Martin M.D."/>
            <person name="Gilbert T."/>
            <person name="Hodgins K."/>
            <person name="Battlay P."/>
            <person name="Petersen B."/>
            <person name="Wilson J."/>
        </authorList>
    </citation>
    <scope>NUCLEOTIDE SEQUENCE</scope>
    <source>
        <strain evidence="1">AA19_3_7</strain>
        <tissue evidence="1">Leaf</tissue>
    </source>
</reference>